<name>A0A2T7NCR4_POMCA</name>
<dbReference type="EMBL" id="PZQS01000014">
    <property type="protein sequence ID" value="PVD18964.1"/>
    <property type="molecule type" value="Genomic_DNA"/>
</dbReference>
<feature type="region of interest" description="Disordered" evidence="1">
    <location>
        <begin position="125"/>
        <end position="156"/>
    </location>
</feature>
<reference evidence="2 3" key="1">
    <citation type="submission" date="2018-04" db="EMBL/GenBank/DDBJ databases">
        <title>The genome of golden apple snail Pomacea canaliculata provides insight into stress tolerance and invasive adaptation.</title>
        <authorList>
            <person name="Liu C."/>
            <person name="Liu B."/>
            <person name="Ren Y."/>
            <person name="Zhang Y."/>
            <person name="Wang H."/>
            <person name="Li S."/>
            <person name="Jiang F."/>
            <person name="Yin L."/>
            <person name="Zhang G."/>
            <person name="Qian W."/>
            <person name="Fan W."/>
        </authorList>
    </citation>
    <scope>NUCLEOTIDE SEQUENCE [LARGE SCALE GENOMIC DNA]</scope>
    <source>
        <strain evidence="2">SZHN2017</strain>
        <tissue evidence="2">Muscle</tissue>
    </source>
</reference>
<gene>
    <name evidence="2" type="ORF">C0Q70_21523</name>
</gene>
<evidence type="ECO:0000313" key="2">
    <source>
        <dbReference type="EMBL" id="PVD18964.1"/>
    </source>
</evidence>
<proteinExistence type="predicted"/>
<evidence type="ECO:0000256" key="1">
    <source>
        <dbReference type="SAM" id="MobiDB-lite"/>
    </source>
</evidence>
<evidence type="ECO:0000313" key="3">
    <source>
        <dbReference type="Proteomes" id="UP000245119"/>
    </source>
</evidence>
<comment type="caution">
    <text evidence="2">The sequence shown here is derived from an EMBL/GenBank/DDBJ whole genome shotgun (WGS) entry which is preliminary data.</text>
</comment>
<keyword evidence="3" id="KW-1185">Reference proteome</keyword>
<organism evidence="2 3">
    <name type="scientific">Pomacea canaliculata</name>
    <name type="common">Golden apple snail</name>
    <dbReference type="NCBI Taxonomy" id="400727"/>
    <lineage>
        <taxon>Eukaryota</taxon>
        <taxon>Metazoa</taxon>
        <taxon>Spiralia</taxon>
        <taxon>Lophotrochozoa</taxon>
        <taxon>Mollusca</taxon>
        <taxon>Gastropoda</taxon>
        <taxon>Caenogastropoda</taxon>
        <taxon>Architaenioglossa</taxon>
        <taxon>Ampullarioidea</taxon>
        <taxon>Ampullariidae</taxon>
        <taxon>Pomacea</taxon>
    </lineage>
</organism>
<sequence length="174" mass="18953">MNEKLLCDFCKRAGPHTPHFINSSRYASATCNGGPARLPRQLLAGYEIYERVTKKKRTLAPCPTLPNTCIVVSTQLVAKINAFFLSQPTKLSTSIEICSHLSAATFENQKASFCDCLDGGAKNVRPAQLSRGTDDSSTSDGERAASEAGVRGQVGPSRKCFVIQDFQRGQHEEE</sequence>
<dbReference type="Proteomes" id="UP000245119">
    <property type="component" value="Linkage Group LG14"/>
</dbReference>
<accession>A0A2T7NCR4</accession>
<dbReference type="AlphaFoldDB" id="A0A2T7NCR4"/>
<protein>
    <submittedName>
        <fullName evidence="2">Uncharacterized protein</fullName>
    </submittedName>
</protein>